<dbReference type="OrthoDB" id="3566316at2"/>
<evidence type="ECO:0000256" key="1">
    <source>
        <dbReference type="ARBA" id="ARBA00006484"/>
    </source>
</evidence>
<gene>
    <name evidence="3" type="ORF">E1294_14410</name>
</gene>
<name>A0A4R4WVB4_9ACTN</name>
<dbReference type="GO" id="GO:0047936">
    <property type="term" value="F:glucose 1-dehydrogenase [NAD(P)+] activity"/>
    <property type="evidence" value="ECO:0007669"/>
    <property type="project" value="UniProtKB-EC"/>
</dbReference>
<comment type="caution">
    <text evidence="3">The sequence shown here is derived from an EMBL/GenBank/DDBJ whole genome shotgun (WGS) entry which is preliminary data.</text>
</comment>
<organism evidence="3 4">
    <name type="scientific">Nonomuraea diastatica</name>
    <dbReference type="NCBI Taxonomy" id="1848329"/>
    <lineage>
        <taxon>Bacteria</taxon>
        <taxon>Bacillati</taxon>
        <taxon>Actinomycetota</taxon>
        <taxon>Actinomycetes</taxon>
        <taxon>Streptosporangiales</taxon>
        <taxon>Streptosporangiaceae</taxon>
        <taxon>Nonomuraea</taxon>
    </lineage>
</organism>
<dbReference type="PROSITE" id="PS00061">
    <property type="entry name" value="ADH_SHORT"/>
    <property type="match status" value="1"/>
</dbReference>
<accession>A0A4R4WVB4</accession>
<dbReference type="PANTHER" id="PTHR24321:SF8">
    <property type="entry name" value="ESTRADIOL 17-BETA-DEHYDROGENASE 8-RELATED"/>
    <property type="match status" value="1"/>
</dbReference>
<dbReference type="Gene3D" id="3.40.50.720">
    <property type="entry name" value="NAD(P)-binding Rossmann-like Domain"/>
    <property type="match status" value="1"/>
</dbReference>
<dbReference type="EC" id="1.1.1.47" evidence="3"/>
<evidence type="ECO:0000313" key="4">
    <source>
        <dbReference type="Proteomes" id="UP000294543"/>
    </source>
</evidence>
<dbReference type="EMBL" id="SMKP01000033">
    <property type="protein sequence ID" value="TDD21636.1"/>
    <property type="molecule type" value="Genomic_DNA"/>
</dbReference>
<dbReference type="PRINTS" id="PR00081">
    <property type="entry name" value="GDHRDH"/>
</dbReference>
<dbReference type="SUPFAM" id="SSF51735">
    <property type="entry name" value="NAD(P)-binding Rossmann-fold domains"/>
    <property type="match status" value="1"/>
</dbReference>
<dbReference type="InterPro" id="IPR020904">
    <property type="entry name" value="Sc_DH/Rdtase_CS"/>
</dbReference>
<dbReference type="NCBIfam" id="NF005559">
    <property type="entry name" value="PRK07231.1"/>
    <property type="match status" value="1"/>
</dbReference>
<dbReference type="AlphaFoldDB" id="A0A4R4WVB4"/>
<protein>
    <submittedName>
        <fullName evidence="3">Glucose 1-dehydrogenase</fullName>
        <ecNumber evidence="3">1.1.1.47</ecNumber>
    </submittedName>
</protein>
<sequence length="262" mass="26835">MTGRVAIVTGGASGIGAAAVQGFVRRGAAVIIADLDPVGGEDLASTLRYDGHTAVFIETDVSRADHVERMIGKAVSTFGRLDYAVNNAATGDQGFIADADVESWERVVAVNLIGTFLCMKRELHWMAKAGNGAIVNVASLGGLKASPTRSAYGASKAAIIHLTTTAANEYGQAGIRVNAVCPGWTKTPALSLSARSGGIGEKRAGLLDALVPLGRYASADEQAEAIVWLCSEAASFVTGQAIAVDGGASVQLMSAPALPGRH</sequence>
<proteinExistence type="inferred from homology"/>
<keyword evidence="2 3" id="KW-0560">Oxidoreductase</keyword>
<comment type="similarity">
    <text evidence="1">Belongs to the short-chain dehydrogenases/reductases (SDR) family.</text>
</comment>
<dbReference type="InterPro" id="IPR036291">
    <property type="entry name" value="NAD(P)-bd_dom_sf"/>
</dbReference>
<evidence type="ECO:0000256" key="2">
    <source>
        <dbReference type="ARBA" id="ARBA00023002"/>
    </source>
</evidence>
<dbReference type="InterPro" id="IPR002347">
    <property type="entry name" value="SDR_fam"/>
</dbReference>
<dbReference type="FunFam" id="3.40.50.720:FF:000084">
    <property type="entry name" value="Short-chain dehydrogenase reductase"/>
    <property type="match status" value="1"/>
</dbReference>
<reference evidence="3 4" key="1">
    <citation type="submission" date="2019-03" db="EMBL/GenBank/DDBJ databases">
        <title>Draft genome sequences of novel Actinobacteria.</title>
        <authorList>
            <person name="Sahin N."/>
            <person name="Ay H."/>
            <person name="Saygin H."/>
        </authorList>
    </citation>
    <scope>NUCLEOTIDE SEQUENCE [LARGE SCALE GENOMIC DNA]</scope>
    <source>
        <strain evidence="3 4">KC712</strain>
    </source>
</reference>
<keyword evidence="4" id="KW-1185">Reference proteome</keyword>
<dbReference type="Proteomes" id="UP000294543">
    <property type="component" value="Unassembled WGS sequence"/>
</dbReference>
<dbReference type="PANTHER" id="PTHR24321">
    <property type="entry name" value="DEHYDROGENASES, SHORT CHAIN"/>
    <property type="match status" value="1"/>
</dbReference>
<dbReference type="PRINTS" id="PR00080">
    <property type="entry name" value="SDRFAMILY"/>
</dbReference>
<dbReference type="Pfam" id="PF13561">
    <property type="entry name" value="adh_short_C2"/>
    <property type="match status" value="1"/>
</dbReference>
<dbReference type="RefSeq" id="WP_132508731.1">
    <property type="nucleotide sequence ID" value="NZ_SMKP01000033.1"/>
</dbReference>
<dbReference type="CDD" id="cd05233">
    <property type="entry name" value="SDR_c"/>
    <property type="match status" value="1"/>
</dbReference>
<evidence type="ECO:0000313" key="3">
    <source>
        <dbReference type="EMBL" id="TDD21636.1"/>
    </source>
</evidence>